<gene>
    <name evidence="2" type="ORF">R3P94_01550</name>
</gene>
<sequence length="107" mass="11738">MIESVCRFVSSAHSLGVLMFYVVVGVLVVAALVMYGDRLQRRQEVVGRQNLVEDLVPVIVERVKAQLEVEMGERMGDAIAGVQDAILVSLSQVIREAVERDAVLLDA</sequence>
<evidence type="ECO:0000256" key="1">
    <source>
        <dbReference type="SAM" id="Phobius"/>
    </source>
</evidence>
<dbReference type="EMBL" id="JAWLKI010000001">
    <property type="protein sequence ID" value="MDV6306040.1"/>
    <property type="molecule type" value="Genomic_DNA"/>
</dbReference>
<dbReference type="RefSeq" id="WP_157753391.1">
    <property type="nucleotide sequence ID" value="NZ_JAWLKI010000001.1"/>
</dbReference>
<keyword evidence="1" id="KW-0812">Transmembrane</keyword>
<reference evidence="2 3" key="1">
    <citation type="submission" date="2023-10" db="EMBL/GenBank/DDBJ databases">
        <title>Development of a sustainable strategy for remediation of hydrocarbon-contaminated territories based on the waste exchange concept.</title>
        <authorList>
            <person name="Krivoruchko A."/>
        </authorList>
    </citation>
    <scope>NUCLEOTIDE SEQUENCE [LARGE SCALE GENOMIC DNA]</scope>
    <source>
        <strain evidence="2 3">IEGM 1266</strain>
    </source>
</reference>
<proteinExistence type="predicted"/>
<keyword evidence="1" id="KW-1133">Transmembrane helix</keyword>
<accession>A0ABU4D8P0</accession>
<evidence type="ECO:0000313" key="2">
    <source>
        <dbReference type="EMBL" id="MDV6306040.1"/>
    </source>
</evidence>
<protein>
    <submittedName>
        <fullName evidence="2">Uncharacterized protein</fullName>
    </submittedName>
</protein>
<evidence type="ECO:0000313" key="3">
    <source>
        <dbReference type="Proteomes" id="UP001185779"/>
    </source>
</evidence>
<keyword evidence="1" id="KW-0472">Membrane</keyword>
<keyword evidence="3" id="KW-1185">Reference proteome</keyword>
<feature type="transmembrane region" description="Helical" evidence="1">
    <location>
        <begin position="12"/>
        <end position="35"/>
    </location>
</feature>
<organism evidence="2 3">
    <name type="scientific">Gordonia amicalis</name>
    <dbReference type="NCBI Taxonomy" id="89053"/>
    <lineage>
        <taxon>Bacteria</taxon>
        <taxon>Bacillati</taxon>
        <taxon>Actinomycetota</taxon>
        <taxon>Actinomycetes</taxon>
        <taxon>Mycobacteriales</taxon>
        <taxon>Gordoniaceae</taxon>
        <taxon>Gordonia</taxon>
    </lineage>
</organism>
<dbReference type="Proteomes" id="UP001185779">
    <property type="component" value="Unassembled WGS sequence"/>
</dbReference>
<name>A0ABU4D8P0_9ACTN</name>
<comment type="caution">
    <text evidence="2">The sequence shown here is derived from an EMBL/GenBank/DDBJ whole genome shotgun (WGS) entry which is preliminary data.</text>
</comment>